<dbReference type="Proteomes" id="UP000316639">
    <property type="component" value="Unassembled WGS sequence"/>
</dbReference>
<keyword evidence="2" id="KW-0812">Transmembrane</keyword>
<keyword evidence="2" id="KW-0472">Membrane</keyword>
<name>A0A563EYG7_9PSEU</name>
<organism evidence="3 4">
    <name type="scientific">Lentzea tibetensis</name>
    <dbReference type="NCBI Taxonomy" id="2591470"/>
    <lineage>
        <taxon>Bacteria</taxon>
        <taxon>Bacillati</taxon>
        <taxon>Actinomycetota</taxon>
        <taxon>Actinomycetes</taxon>
        <taxon>Pseudonocardiales</taxon>
        <taxon>Pseudonocardiaceae</taxon>
        <taxon>Lentzea</taxon>
    </lineage>
</organism>
<comment type="caution">
    <text evidence="3">The sequence shown here is derived from an EMBL/GenBank/DDBJ whole genome shotgun (WGS) entry which is preliminary data.</text>
</comment>
<keyword evidence="2" id="KW-1133">Transmembrane helix</keyword>
<feature type="region of interest" description="Disordered" evidence="1">
    <location>
        <begin position="74"/>
        <end position="93"/>
    </location>
</feature>
<dbReference type="AlphaFoldDB" id="A0A563EYG7"/>
<sequence>MRPETRARLQLLLAVFLPGVFAFTFFHNPAELIAAVAAMAVIVLLVAPRLPQAVPARVHSAALRERAERAAQLRLRDPDAAGRPRPRAPGCQG</sequence>
<reference evidence="3 4" key="1">
    <citation type="submission" date="2019-07" db="EMBL/GenBank/DDBJ databases">
        <title>Lentzea xizangensis sp. nov., isolated from Qinghai-Tibetan Plateau Soils.</title>
        <authorList>
            <person name="Huang J."/>
        </authorList>
    </citation>
    <scope>NUCLEOTIDE SEQUENCE [LARGE SCALE GENOMIC DNA]</scope>
    <source>
        <strain evidence="3 4">FXJ1.1311</strain>
    </source>
</reference>
<evidence type="ECO:0000313" key="3">
    <source>
        <dbReference type="EMBL" id="TWP52719.1"/>
    </source>
</evidence>
<evidence type="ECO:0000256" key="2">
    <source>
        <dbReference type="SAM" id="Phobius"/>
    </source>
</evidence>
<dbReference type="EMBL" id="VOBR01000005">
    <property type="protein sequence ID" value="TWP52719.1"/>
    <property type="molecule type" value="Genomic_DNA"/>
</dbReference>
<accession>A0A563EYG7</accession>
<keyword evidence="4" id="KW-1185">Reference proteome</keyword>
<gene>
    <name evidence="3" type="ORF">FKR81_08920</name>
</gene>
<dbReference type="InterPro" id="IPR045635">
    <property type="entry name" value="DUF6412"/>
</dbReference>
<evidence type="ECO:0000313" key="4">
    <source>
        <dbReference type="Proteomes" id="UP000316639"/>
    </source>
</evidence>
<feature type="transmembrane region" description="Helical" evidence="2">
    <location>
        <begin position="32"/>
        <end position="50"/>
    </location>
</feature>
<evidence type="ECO:0000256" key="1">
    <source>
        <dbReference type="SAM" id="MobiDB-lite"/>
    </source>
</evidence>
<proteinExistence type="predicted"/>
<protein>
    <submittedName>
        <fullName evidence="3">Uncharacterized protein</fullName>
    </submittedName>
</protein>
<dbReference type="Pfam" id="PF19950">
    <property type="entry name" value="DUF6412"/>
    <property type="match status" value="1"/>
</dbReference>